<dbReference type="Pfam" id="PF13649">
    <property type="entry name" value="Methyltransf_25"/>
    <property type="match status" value="1"/>
</dbReference>
<dbReference type="STRING" id="675120.N1PFI8"/>
<accession>N1PFI8</accession>
<gene>
    <name evidence="5" type="ORF">DOTSEDRAFT_46385</name>
</gene>
<organism evidence="5 6">
    <name type="scientific">Dothistroma septosporum (strain NZE10 / CBS 128990)</name>
    <name type="common">Red band needle blight fungus</name>
    <name type="synonym">Mycosphaerella pini</name>
    <dbReference type="NCBI Taxonomy" id="675120"/>
    <lineage>
        <taxon>Eukaryota</taxon>
        <taxon>Fungi</taxon>
        <taxon>Dikarya</taxon>
        <taxon>Ascomycota</taxon>
        <taxon>Pezizomycotina</taxon>
        <taxon>Dothideomycetes</taxon>
        <taxon>Dothideomycetidae</taxon>
        <taxon>Mycosphaerellales</taxon>
        <taxon>Mycosphaerellaceae</taxon>
        <taxon>Dothistroma</taxon>
    </lineage>
</organism>
<dbReference type="OrthoDB" id="6329284at2759"/>
<dbReference type="InterPro" id="IPR029063">
    <property type="entry name" value="SAM-dependent_MTases_sf"/>
</dbReference>
<evidence type="ECO:0000256" key="3">
    <source>
        <dbReference type="ARBA" id="ARBA00022691"/>
    </source>
</evidence>
<evidence type="ECO:0000259" key="4">
    <source>
        <dbReference type="Pfam" id="PF13649"/>
    </source>
</evidence>
<dbReference type="EMBL" id="KB446542">
    <property type="protein sequence ID" value="EME41373.1"/>
    <property type="molecule type" value="Genomic_DNA"/>
</dbReference>
<proteinExistence type="predicted"/>
<keyword evidence="2" id="KW-0808">Transferase</keyword>
<name>N1PFI8_DOTSN</name>
<evidence type="ECO:0000256" key="1">
    <source>
        <dbReference type="ARBA" id="ARBA00022603"/>
    </source>
</evidence>
<evidence type="ECO:0000313" key="5">
    <source>
        <dbReference type="EMBL" id="EME41373.1"/>
    </source>
</evidence>
<dbReference type="HOGENOM" id="CLU_049749_2_1_1"/>
<keyword evidence="6" id="KW-1185">Reference proteome</keyword>
<dbReference type="OMA" id="FDVITMN"/>
<reference evidence="5 6" key="2">
    <citation type="journal article" date="2012" name="PLoS Pathog.">
        <title>Diverse lifestyles and strategies of plant pathogenesis encoded in the genomes of eighteen Dothideomycetes fungi.</title>
        <authorList>
            <person name="Ohm R.A."/>
            <person name="Feau N."/>
            <person name="Henrissat B."/>
            <person name="Schoch C.L."/>
            <person name="Horwitz B.A."/>
            <person name="Barry K.W."/>
            <person name="Condon B.J."/>
            <person name="Copeland A.C."/>
            <person name="Dhillon B."/>
            <person name="Glaser F."/>
            <person name="Hesse C.N."/>
            <person name="Kosti I."/>
            <person name="LaButti K."/>
            <person name="Lindquist E.A."/>
            <person name="Lucas S."/>
            <person name="Salamov A.A."/>
            <person name="Bradshaw R.E."/>
            <person name="Ciuffetti L."/>
            <person name="Hamelin R.C."/>
            <person name="Kema G.H.J."/>
            <person name="Lawrence C."/>
            <person name="Scott J.A."/>
            <person name="Spatafora J.W."/>
            <person name="Turgeon B.G."/>
            <person name="de Wit P.J.G.M."/>
            <person name="Zhong S."/>
            <person name="Goodwin S.B."/>
            <person name="Grigoriev I.V."/>
        </authorList>
    </citation>
    <scope>NUCLEOTIDE SEQUENCE [LARGE SCALE GENOMIC DNA]</scope>
    <source>
        <strain evidence="6">NZE10 / CBS 128990</strain>
    </source>
</reference>
<evidence type="ECO:0000313" key="6">
    <source>
        <dbReference type="Proteomes" id="UP000016933"/>
    </source>
</evidence>
<dbReference type="PANTHER" id="PTHR43464:SF19">
    <property type="entry name" value="UBIQUINONE BIOSYNTHESIS O-METHYLTRANSFERASE, MITOCHONDRIAL"/>
    <property type="match status" value="1"/>
</dbReference>
<keyword evidence="1" id="KW-0489">Methyltransferase</keyword>
<evidence type="ECO:0000256" key="2">
    <source>
        <dbReference type="ARBA" id="ARBA00022679"/>
    </source>
</evidence>
<sequence>MSTVNSRHNPQLVNGDQVDTYDDYNNDNMAAWKAMASHWEEYHSENDMDGNDMFTQCLLPVVAELSDMPAKDAHPHWAPTVLDLGAGSGIIARMMARQGAHVTGLDYSHEMMEMGRRRAAKETDLKGTISYDLIDLTDYEGMAKFMETHERYDIVTISTTLKSLPTLDPIARALRLMIKPEGRIVVVDLHPAFSKPAGHRGMEVYEDPKTGKQQLSTYIKVPRYLNIPPTKSEAVRGQPEPLWVFHRPFEKLMEPFFRNGLVLDAMREPAFEGEPMPSQAQNYHNFQQTPMLLGFRLRLADRASLPKANSKLNHVP</sequence>
<dbReference type="eggNOG" id="ENOG502SNAE">
    <property type="taxonomic scope" value="Eukaryota"/>
</dbReference>
<dbReference type="PANTHER" id="PTHR43464">
    <property type="entry name" value="METHYLTRANSFERASE"/>
    <property type="match status" value="1"/>
</dbReference>
<dbReference type="Proteomes" id="UP000016933">
    <property type="component" value="Unassembled WGS sequence"/>
</dbReference>
<dbReference type="GO" id="GO:0008168">
    <property type="term" value="F:methyltransferase activity"/>
    <property type="evidence" value="ECO:0007669"/>
    <property type="project" value="UniProtKB-KW"/>
</dbReference>
<protein>
    <recommendedName>
        <fullName evidence="4">Methyltransferase domain-containing protein</fullName>
    </recommendedName>
</protein>
<reference evidence="6" key="1">
    <citation type="journal article" date="2012" name="PLoS Genet.">
        <title>The genomes of the fungal plant pathogens Cladosporium fulvum and Dothistroma septosporum reveal adaptation to different hosts and lifestyles but also signatures of common ancestry.</title>
        <authorList>
            <person name="de Wit P.J.G.M."/>
            <person name="van der Burgt A."/>
            <person name="Oekmen B."/>
            <person name="Stergiopoulos I."/>
            <person name="Abd-Elsalam K.A."/>
            <person name="Aerts A.L."/>
            <person name="Bahkali A.H."/>
            <person name="Beenen H.G."/>
            <person name="Chettri P."/>
            <person name="Cox M.P."/>
            <person name="Datema E."/>
            <person name="de Vries R.P."/>
            <person name="Dhillon B."/>
            <person name="Ganley A.R."/>
            <person name="Griffiths S.A."/>
            <person name="Guo Y."/>
            <person name="Hamelin R.C."/>
            <person name="Henrissat B."/>
            <person name="Kabir M.S."/>
            <person name="Jashni M.K."/>
            <person name="Kema G."/>
            <person name="Klaubauf S."/>
            <person name="Lapidus A."/>
            <person name="Levasseur A."/>
            <person name="Lindquist E."/>
            <person name="Mehrabi R."/>
            <person name="Ohm R.A."/>
            <person name="Owen T.J."/>
            <person name="Salamov A."/>
            <person name="Schwelm A."/>
            <person name="Schijlen E."/>
            <person name="Sun H."/>
            <person name="van den Burg H.A."/>
            <person name="van Ham R.C.H.J."/>
            <person name="Zhang S."/>
            <person name="Goodwin S.B."/>
            <person name="Grigoriev I.V."/>
            <person name="Collemare J."/>
            <person name="Bradshaw R.E."/>
        </authorList>
    </citation>
    <scope>NUCLEOTIDE SEQUENCE [LARGE SCALE GENOMIC DNA]</scope>
    <source>
        <strain evidence="6">NZE10 / CBS 128990</strain>
    </source>
</reference>
<feature type="domain" description="Methyltransferase" evidence="4">
    <location>
        <begin position="81"/>
        <end position="182"/>
    </location>
</feature>
<dbReference type="GO" id="GO:0032259">
    <property type="term" value="P:methylation"/>
    <property type="evidence" value="ECO:0007669"/>
    <property type="project" value="UniProtKB-KW"/>
</dbReference>
<dbReference type="AlphaFoldDB" id="N1PFI8"/>
<dbReference type="InterPro" id="IPR041698">
    <property type="entry name" value="Methyltransf_25"/>
</dbReference>
<dbReference type="SUPFAM" id="SSF53335">
    <property type="entry name" value="S-adenosyl-L-methionine-dependent methyltransferases"/>
    <property type="match status" value="1"/>
</dbReference>
<dbReference type="CDD" id="cd02440">
    <property type="entry name" value="AdoMet_MTases"/>
    <property type="match status" value="1"/>
</dbReference>
<dbReference type="Gene3D" id="3.40.50.150">
    <property type="entry name" value="Vaccinia Virus protein VP39"/>
    <property type="match status" value="1"/>
</dbReference>
<keyword evidence="3" id="KW-0949">S-adenosyl-L-methionine</keyword>